<dbReference type="PANTHER" id="PTHR43333:SF1">
    <property type="entry name" value="D-ISOMER SPECIFIC 2-HYDROXYACID DEHYDROGENASE NAD-BINDING DOMAIN-CONTAINING PROTEIN"/>
    <property type="match status" value="1"/>
</dbReference>
<sequence length="332" mass="35423">MVRAPHAPQASDPADLPPDAALYVELALDAAEQERVRAVTPGPVWFAEPDSEAADDARVLADSHIALGNPRADWVEKAPRLRWLQLASVGIDRYAGLDWPVLGERLTVTNLGGLFAEPVAETCLAGILALYRGVDVLAGLRAGESWSKLDVRPGLRLLGGANVLILGRGSIALRLAELLVPFGCSVTHFARGDGDLRTRPELDAGLPEFDIVVGLLPGTAETAGLFDRRRIGRLRPGAVFVNAGRGTLADEDALVAALASGRLGGAVLDVTRQEPLPAGHPLWSCPNVILTQHTAGGSRDETKRILDLFADNWRRLAGGDPPHNVVRWSQGY</sequence>
<keyword evidence="5" id="KW-1185">Reference proteome</keyword>
<dbReference type="Pfam" id="PF02826">
    <property type="entry name" value="2-Hacid_dh_C"/>
    <property type="match status" value="1"/>
</dbReference>
<dbReference type="InterPro" id="IPR006140">
    <property type="entry name" value="D-isomer_DH_NAD-bd"/>
</dbReference>
<proteinExistence type="predicted"/>
<comment type="caution">
    <text evidence="4">The sequence shown here is derived from an EMBL/GenBank/DDBJ whole genome shotgun (WGS) entry which is preliminary data.</text>
</comment>
<evidence type="ECO:0000256" key="2">
    <source>
        <dbReference type="ARBA" id="ARBA00023027"/>
    </source>
</evidence>
<dbReference type="InterPro" id="IPR036291">
    <property type="entry name" value="NAD(P)-bd_dom_sf"/>
</dbReference>
<gene>
    <name evidence="4" type="ORF">GCM10010449_11810</name>
</gene>
<dbReference type="RefSeq" id="WP_344519363.1">
    <property type="nucleotide sequence ID" value="NZ_BAAAUG010000022.1"/>
</dbReference>
<dbReference type="EMBL" id="BAAAUG010000022">
    <property type="protein sequence ID" value="GAA3089705.1"/>
    <property type="molecule type" value="Genomic_DNA"/>
</dbReference>
<dbReference type="Gene3D" id="3.40.50.720">
    <property type="entry name" value="NAD(P)-binding Rossmann-like Domain"/>
    <property type="match status" value="2"/>
</dbReference>
<dbReference type="Proteomes" id="UP001501637">
    <property type="component" value="Unassembled WGS sequence"/>
</dbReference>
<keyword evidence="1" id="KW-0560">Oxidoreductase</keyword>
<evidence type="ECO:0000259" key="3">
    <source>
        <dbReference type="Pfam" id="PF02826"/>
    </source>
</evidence>
<dbReference type="CDD" id="cd05300">
    <property type="entry name" value="2-Hacid_dh_1"/>
    <property type="match status" value="1"/>
</dbReference>
<keyword evidence="2" id="KW-0520">NAD</keyword>
<accession>A0ABP6M8R2</accession>
<evidence type="ECO:0000256" key="1">
    <source>
        <dbReference type="ARBA" id="ARBA00023002"/>
    </source>
</evidence>
<dbReference type="SUPFAM" id="SSF51735">
    <property type="entry name" value="NAD(P)-binding Rossmann-fold domains"/>
    <property type="match status" value="1"/>
</dbReference>
<dbReference type="SUPFAM" id="SSF52283">
    <property type="entry name" value="Formate/glycerate dehydrogenase catalytic domain-like"/>
    <property type="match status" value="1"/>
</dbReference>
<name>A0ABP6M8R2_9ACTN</name>
<reference evidence="5" key="1">
    <citation type="journal article" date="2019" name="Int. J. Syst. Evol. Microbiol.">
        <title>The Global Catalogue of Microorganisms (GCM) 10K type strain sequencing project: providing services to taxonomists for standard genome sequencing and annotation.</title>
        <authorList>
            <consortium name="The Broad Institute Genomics Platform"/>
            <consortium name="The Broad Institute Genome Sequencing Center for Infectious Disease"/>
            <person name="Wu L."/>
            <person name="Ma J."/>
        </authorList>
    </citation>
    <scope>NUCLEOTIDE SEQUENCE [LARGE SCALE GENOMIC DNA]</scope>
    <source>
        <strain evidence="5">JCM 9092</strain>
    </source>
</reference>
<feature type="domain" description="D-isomer specific 2-hydroxyacid dehydrogenase NAD-binding" evidence="3">
    <location>
        <begin position="125"/>
        <end position="295"/>
    </location>
</feature>
<evidence type="ECO:0000313" key="4">
    <source>
        <dbReference type="EMBL" id="GAA3089705.1"/>
    </source>
</evidence>
<dbReference type="PANTHER" id="PTHR43333">
    <property type="entry name" value="2-HACID_DH_C DOMAIN-CONTAINING PROTEIN"/>
    <property type="match status" value="1"/>
</dbReference>
<evidence type="ECO:0000313" key="5">
    <source>
        <dbReference type="Proteomes" id="UP001501637"/>
    </source>
</evidence>
<organism evidence="4 5">
    <name type="scientific">Streptomyces rectiviolaceus</name>
    <dbReference type="NCBI Taxonomy" id="332591"/>
    <lineage>
        <taxon>Bacteria</taxon>
        <taxon>Bacillati</taxon>
        <taxon>Actinomycetota</taxon>
        <taxon>Actinomycetes</taxon>
        <taxon>Kitasatosporales</taxon>
        <taxon>Streptomycetaceae</taxon>
        <taxon>Streptomyces</taxon>
    </lineage>
</organism>
<protein>
    <recommendedName>
        <fullName evidence="3">D-isomer specific 2-hydroxyacid dehydrogenase NAD-binding domain-containing protein</fullName>
    </recommendedName>
</protein>